<dbReference type="VEuPathDB" id="VectorBase:ISCI008463"/>
<dbReference type="EMBL" id="DS803087">
    <property type="protein sequence ID" value="EEC10748.1"/>
    <property type="molecule type" value="Genomic_DNA"/>
</dbReference>
<dbReference type="EMBL" id="ABJB010647909">
    <property type="status" value="NOT_ANNOTATED_CDS"/>
    <property type="molecule type" value="Genomic_DNA"/>
</dbReference>
<keyword evidence="3" id="KW-1185">Reference proteome</keyword>
<gene>
    <name evidence="1" type="ORF">IscW_ISCW008463</name>
</gene>
<sequence>MNALVLNKKVFPALVTTYAHISLLPIINYAVKNCSTGDLQLGFVRRERNKHLVVHFLLRKEPFLRNKKKMPRSTCEQYKYMYTKCTHPHSHTQCAGKAVCTSQILSFY</sequence>
<organism>
    <name type="scientific">Ixodes scapularis</name>
    <name type="common">Black-legged tick</name>
    <name type="synonym">Deer tick</name>
    <dbReference type="NCBI Taxonomy" id="6945"/>
    <lineage>
        <taxon>Eukaryota</taxon>
        <taxon>Metazoa</taxon>
        <taxon>Ecdysozoa</taxon>
        <taxon>Arthropoda</taxon>
        <taxon>Chelicerata</taxon>
        <taxon>Arachnida</taxon>
        <taxon>Acari</taxon>
        <taxon>Parasitiformes</taxon>
        <taxon>Ixodida</taxon>
        <taxon>Ixodoidea</taxon>
        <taxon>Ixodidae</taxon>
        <taxon>Ixodinae</taxon>
        <taxon>Ixodes</taxon>
    </lineage>
</organism>
<dbReference type="HOGENOM" id="CLU_2199834_0_0_1"/>
<name>B7PVX7_IXOSC</name>
<dbReference type="InParanoid" id="B7PVX7"/>
<reference evidence="1 3" key="1">
    <citation type="submission" date="2008-03" db="EMBL/GenBank/DDBJ databases">
        <title>Annotation of Ixodes scapularis.</title>
        <authorList>
            <consortium name="Ixodes scapularis Genome Project Consortium"/>
            <person name="Caler E."/>
            <person name="Hannick L.I."/>
            <person name="Bidwell S."/>
            <person name="Joardar V."/>
            <person name="Thiagarajan M."/>
            <person name="Amedeo P."/>
            <person name="Galinsky K.J."/>
            <person name="Schobel S."/>
            <person name="Inman J."/>
            <person name="Hostetler J."/>
            <person name="Miller J."/>
            <person name="Hammond M."/>
            <person name="Megy K."/>
            <person name="Lawson D."/>
            <person name="Kodira C."/>
            <person name="Sutton G."/>
            <person name="Meyer J."/>
            <person name="Hill C.A."/>
            <person name="Birren B."/>
            <person name="Nene V."/>
            <person name="Collins F."/>
            <person name="Alarcon-Chaidez F."/>
            <person name="Wikel S."/>
            <person name="Strausberg R."/>
        </authorList>
    </citation>
    <scope>NUCLEOTIDE SEQUENCE [LARGE SCALE GENOMIC DNA]</scope>
    <source>
        <strain evidence="3">Wikel</strain>
        <strain evidence="1">Wikel colony</strain>
    </source>
</reference>
<evidence type="ECO:0000313" key="1">
    <source>
        <dbReference type="EMBL" id="EEC10748.1"/>
    </source>
</evidence>
<reference evidence="2" key="2">
    <citation type="submission" date="2020-05" db="UniProtKB">
        <authorList>
            <consortium name="EnsemblMetazoa"/>
        </authorList>
    </citation>
    <scope>IDENTIFICATION</scope>
    <source>
        <strain evidence="2">wikel</strain>
    </source>
</reference>
<dbReference type="EnsemblMetazoa" id="ISCW008463-RA">
    <property type="protein sequence ID" value="ISCW008463-PA"/>
    <property type="gene ID" value="ISCW008463"/>
</dbReference>
<evidence type="ECO:0000313" key="3">
    <source>
        <dbReference type="Proteomes" id="UP000001555"/>
    </source>
</evidence>
<evidence type="ECO:0000313" key="2">
    <source>
        <dbReference type="EnsemblMetazoa" id="ISCW008463-PA"/>
    </source>
</evidence>
<dbReference type="Proteomes" id="UP000001555">
    <property type="component" value="Unassembled WGS sequence"/>
</dbReference>
<dbReference type="VEuPathDB" id="VectorBase:ISCW008463"/>
<protein>
    <submittedName>
        <fullName evidence="1 2">Uncharacterized protein</fullName>
    </submittedName>
</protein>
<dbReference type="AlphaFoldDB" id="B7PVX7"/>
<dbReference type="PaxDb" id="6945-B7PVX7"/>
<accession>B7PVX7</accession>
<proteinExistence type="predicted"/>